<keyword evidence="2" id="KW-0227">DNA damage</keyword>
<dbReference type="InterPro" id="IPR042120">
    <property type="entry name" value="MutL_C_dimsub"/>
</dbReference>
<comment type="caution">
    <text evidence="5">The sequence shown here is derived from an EMBL/GenBank/DDBJ whole genome shotgun (WGS) entry which is preliminary data.</text>
</comment>
<dbReference type="InterPro" id="IPR020568">
    <property type="entry name" value="Ribosomal_Su5_D2-typ_SF"/>
</dbReference>
<evidence type="ECO:0000256" key="2">
    <source>
        <dbReference type="ARBA" id="ARBA00022763"/>
    </source>
</evidence>
<dbReference type="GO" id="GO:0030983">
    <property type="term" value="F:mismatched DNA binding"/>
    <property type="evidence" value="ECO:0007669"/>
    <property type="project" value="InterPro"/>
</dbReference>
<reference evidence="5 6" key="1">
    <citation type="submission" date="2019-01" db="EMBL/GenBank/DDBJ databases">
        <title>Draft Genome Sequencing of Zygosaccharomyces mellis Ca-7.</title>
        <authorList>
            <person name="Shiwa Y."/>
            <person name="Kanesaki Y."/>
            <person name="Ishige T."/>
            <person name="Mura K."/>
            <person name="Hori T."/>
            <person name="Tamura T."/>
        </authorList>
    </citation>
    <scope>NUCLEOTIDE SEQUENCE [LARGE SCALE GENOMIC DNA]</scope>
    <source>
        <strain evidence="5 6">Ca-7</strain>
    </source>
</reference>
<dbReference type="SUPFAM" id="SSF55874">
    <property type="entry name" value="ATPase domain of HSP90 chaperone/DNA topoisomerase II/histidine kinase"/>
    <property type="match status" value="1"/>
</dbReference>
<dbReference type="InterPro" id="IPR038973">
    <property type="entry name" value="MutL/Mlh/Pms-like"/>
</dbReference>
<keyword evidence="6" id="KW-1185">Reference proteome</keyword>
<dbReference type="InterPro" id="IPR036890">
    <property type="entry name" value="HATPase_C_sf"/>
</dbReference>
<dbReference type="SMART" id="SM00853">
    <property type="entry name" value="MutL_C"/>
    <property type="match status" value="1"/>
</dbReference>
<sequence>MANGISKLDPKVSRVLRSQVVTVSLTSAVREVVQNSVDAGATTLQIMIDPFEMSFLVKDNGRGMNPQDLDYVGCQHFTSKIRSLHDLQNLNTFGFRGEALFCVASIAQVTLVSKSPDCNCSWIRDIPGESRLFKASRGNDFHHYSLQPYSKEESGTTILVRNILYNVPVRKKLLENDPLFKTLLVLREDLFQVLIVRPEVSLKVSYFDHSGQWKELISSTNITEDMNYFVKLSKSFSNIFGSVIPIDMFTKVSVKFKGCSVTGLISKCPVRPKEFQFIYLNGRKYTNQGFQKLINSIFQTADFGTGGLSDTLVKTVGKPYNNYPLLILDVRCPQIAEDLVQDPAKNIVSSSHAHLLHPLIIRVIKSFLSHQGYIPSSSVVNNLGENKNTIQSNSDAVPSTKTSNLILNSNTRMAKIRAYKKTERTTPSSKQIDSRKIKPILDRLNSISPREELDNIPSYQKNDCPIAASHSSNLGCIKKIEDMDFKLDRYQLLKAEVIRQVDKKFILLKIPPNQNTAHILLIIVDQHACDERINLENYLTDFLYQVLRGTLMIQSVSDCTIDIDITEGYLFKHYKKEFKKWAISYEIKMLNLETCFLIVSSLPSVLAIKVQGDKQFLKNALLQMVHDLKNSVKMPISNMFDKNILNLSRDKFKWWKYLHCLPTMFLEIFNSKACRSAIMFGDSLSTADCSLLIKKLSQCHIPFQCAHGRPSAIPLLELSTEGGPFNQFNEYPKKQYSDYDINT</sequence>
<dbReference type="Gene3D" id="3.30.1540.20">
    <property type="entry name" value="MutL, C-terminal domain, dimerisation subdomain"/>
    <property type="match status" value="1"/>
</dbReference>
<name>A0A4C2ECF8_9SACH</name>
<dbReference type="GO" id="GO:0006298">
    <property type="term" value="P:mismatch repair"/>
    <property type="evidence" value="ECO:0007669"/>
    <property type="project" value="InterPro"/>
</dbReference>
<accession>A0A4C2ECF8</accession>
<dbReference type="Pfam" id="PF13589">
    <property type="entry name" value="HATPase_c_3"/>
    <property type="match status" value="1"/>
</dbReference>
<feature type="domain" description="MutL C-terminal dimerisation" evidence="3">
    <location>
        <begin position="497"/>
        <end position="684"/>
    </location>
</feature>
<dbReference type="SUPFAM" id="SSF118116">
    <property type="entry name" value="DNA mismatch repair protein MutL"/>
    <property type="match status" value="1"/>
</dbReference>
<dbReference type="GO" id="GO:0140664">
    <property type="term" value="F:ATP-dependent DNA damage sensor activity"/>
    <property type="evidence" value="ECO:0007669"/>
    <property type="project" value="InterPro"/>
</dbReference>
<dbReference type="GO" id="GO:0061982">
    <property type="term" value="P:meiosis I cell cycle process"/>
    <property type="evidence" value="ECO:0007669"/>
    <property type="project" value="UniProtKB-ARBA"/>
</dbReference>
<dbReference type="GO" id="GO:0005524">
    <property type="term" value="F:ATP binding"/>
    <property type="evidence" value="ECO:0007669"/>
    <property type="project" value="InterPro"/>
</dbReference>
<dbReference type="InterPro" id="IPR014721">
    <property type="entry name" value="Ribsml_uS5_D2-typ_fold_subgr"/>
</dbReference>
<dbReference type="NCBIfam" id="TIGR00585">
    <property type="entry name" value="mutl"/>
    <property type="match status" value="1"/>
</dbReference>
<dbReference type="Gene3D" id="3.30.565.10">
    <property type="entry name" value="Histidine kinase-like ATPase, C-terminal domain"/>
    <property type="match status" value="1"/>
</dbReference>
<dbReference type="Gene3D" id="3.30.230.10">
    <property type="match status" value="1"/>
</dbReference>
<evidence type="ECO:0000313" key="5">
    <source>
        <dbReference type="EMBL" id="GCF00530.1"/>
    </source>
</evidence>
<dbReference type="AlphaFoldDB" id="A0A4C2ECF8"/>
<dbReference type="PROSITE" id="PS00058">
    <property type="entry name" value="DNA_MISMATCH_REPAIR_1"/>
    <property type="match status" value="1"/>
</dbReference>
<dbReference type="EMBL" id="BIMX01000019">
    <property type="protein sequence ID" value="GCF00530.1"/>
    <property type="molecule type" value="Genomic_DNA"/>
</dbReference>
<organism evidence="5 6">
    <name type="scientific">Zygosaccharomyces mellis</name>
    <dbReference type="NCBI Taxonomy" id="42258"/>
    <lineage>
        <taxon>Eukaryota</taxon>
        <taxon>Fungi</taxon>
        <taxon>Dikarya</taxon>
        <taxon>Ascomycota</taxon>
        <taxon>Saccharomycotina</taxon>
        <taxon>Saccharomycetes</taxon>
        <taxon>Saccharomycetales</taxon>
        <taxon>Saccharomycetaceae</taxon>
        <taxon>Zygosaccharomyces</taxon>
    </lineage>
</organism>
<comment type="similarity">
    <text evidence="1">Belongs to the DNA mismatch repair MutL/HexB family.</text>
</comment>
<dbReference type="InterPro" id="IPR014762">
    <property type="entry name" value="DNA_mismatch_repair_CS"/>
</dbReference>
<dbReference type="OrthoDB" id="429932at2759"/>
<evidence type="ECO:0000313" key="6">
    <source>
        <dbReference type="Proteomes" id="UP000301737"/>
    </source>
</evidence>
<evidence type="ECO:0000256" key="1">
    <source>
        <dbReference type="ARBA" id="ARBA00006082"/>
    </source>
</evidence>
<dbReference type="Proteomes" id="UP000301737">
    <property type="component" value="Unassembled WGS sequence"/>
</dbReference>
<dbReference type="PANTHER" id="PTHR10073:SF47">
    <property type="entry name" value="DNA MISMATCH REPAIR PROTEIN MLH3"/>
    <property type="match status" value="1"/>
</dbReference>
<feature type="domain" description="DNA mismatch repair protein S5" evidence="4">
    <location>
        <begin position="236"/>
        <end position="369"/>
    </location>
</feature>
<evidence type="ECO:0000259" key="3">
    <source>
        <dbReference type="SMART" id="SM00853"/>
    </source>
</evidence>
<dbReference type="GO" id="GO:0032300">
    <property type="term" value="C:mismatch repair complex"/>
    <property type="evidence" value="ECO:0007669"/>
    <property type="project" value="InterPro"/>
</dbReference>
<dbReference type="InterPro" id="IPR037198">
    <property type="entry name" value="MutL_C_sf"/>
</dbReference>
<protein>
    <submittedName>
        <fullName evidence="5">DNA mismatch repair protein</fullName>
    </submittedName>
</protein>
<dbReference type="PANTHER" id="PTHR10073">
    <property type="entry name" value="DNA MISMATCH REPAIR PROTEIN MLH, PMS, MUTL"/>
    <property type="match status" value="1"/>
</dbReference>
<evidence type="ECO:0000259" key="4">
    <source>
        <dbReference type="SMART" id="SM01340"/>
    </source>
</evidence>
<dbReference type="GO" id="GO:0016887">
    <property type="term" value="F:ATP hydrolysis activity"/>
    <property type="evidence" value="ECO:0007669"/>
    <property type="project" value="InterPro"/>
</dbReference>
<gene>
    <name evidence="5" type="primary">MLH3</name>
    <name evidence="5" type="ORF">ZYGM_001862</name>
</gene>
<proteinExistence type="inferred from homology"/>
<dbReference type="SUPFAM" id="SSF54211">
    <property type="entry name" value="Ribosomal protein S5 domain 2-like"/>
    <property type="match status" value="1"/>
</dbReference>
<dbReference type="SMART" id="SM01340">
    <property type="entry name" value="DNA_mis_repair"/>
    <property type="match status" value="1"/>
</dbReference>
<dbReference type="InterPro" id="IPR014790">
    <property type="entry name" value="MutL_C"/>
</dbReference>
<dbReference type="InterPro" id="IPR013507">
    <property type="entry name" value="DNA_mismatch_S5_2-like"/>
</dbReference>
<dbReference type="InterPro" id="IPR002099">
    <property type="entry name" value="MutL/Mlh/PMS"/>
</dbReference>